<reference evidence="1 2" key="1">
    <citation type="submission" date="2017-05" db="EMBL/GenBank/DDBJ databases">
        <authorList>
            <person name="Varghese N."/>
            <person name="Submissions S."/>
        </authorList>
    </citation>
    <scope>NUCLEOTIDE SEQUENCE [LARGE SCALE GENOMIC DNA]</scope>
    <source>
        <strain evidence="1 2">DSM 29371</strain>
    </source>
</reference>
<protein>
    <submittedName>
        <fullName evidence="1">Uncharacterized protein</fullName>
    </submittedName>
</protein>
<dbReference type="RefSeq" id="WP_142718254.1">
    <property type="nucleotide sequence ID" value="NZ_FXTC01000005.1"/>
</dbReference>
<accession>A0A521DDX0</accession>
<proteinExistence type="predicted"/>
<sequence>MIAPEYFNNHIAVEGEIIVKSVPNDAGSVMVWNSVTKKISTRTHAEIVADLDLMTLSTNQFVNGQKYFISSGISDEYSNRLWVRSEDGSEPGITFWKTGFISSTLTLRNDGFHFGVGANNHYDHVKAEGFRKNGSSDNFFLTGGGNDYDSRKKEDSWVHSGRNFPQGTFIETDIDYSATYGDQFLLEMKGNMYSNGQYLPLDSKIQGYIYNDTIISEGGYSTLNYFNYVICLNFNGKLAIWFPGMGYWQGFDAKITVGYGGLDQGRNRVTSITDSGDPGGTKRVQINLKHLLTKEELISENTFWEKKDIGSYWALDSDKPIAGLNGSGAQVILSGGLLASPSYTDSQFIPANGIHSRGFVQSDEGFQNRFYKVNERNRIWSFANADSFGISYFQGSGHVLGEGINFHFGDAGATEHQFFIQNNGRVFSEADGNSGDWKHKEYNINNYLGADYISGGQEKPNSAYFGAGKLKLQMLEAAQMGFSNMGWSDVLWMSSYNGSDVKKSTAIVSSKYNNRIGFVKQDYDSDKWGEAHDFWTTFNLPNPAAKSDLDNYVTLNTQQTVEAKKTFNGATGNSYSESAIMVNGNGSTIYPSIGFHQPGNYAGIISLRNSNQFYFRNADDSDFNYLLAKGYVKSGSDDSYVLLGGGGHLPVSSFNSSNYIDYVDDREMSPGEIGPTKFRYGFTSWDQNNSAPWADFLHFGGYSDASGGDQNLIVFKKNGFGIRQYLGAWQDTNKYNAYVEYWNSDHFSNNDINNWNNLVAASSNYVTLNTEQLVNARKAIQGATGNRYDQSAIETRGNGSTIYPSIGFHQPGSHAGTISLRDPNQFYFRNTDDSDFNYLLAKGFAKYGSDDDHFLTGSGGHYPKSGKDDAFIHSGRDFSQGTRILTNIDYSQSTGAAFLLEIKGNMYGGGMVMDCKVQGYIYNDTIINVNGYSTHPLLTEIIALNLNGELCFWFPRLSYWQGFSVKVTDVTSAGGTTTTNKAYQIADTTDPGGTKRVSIPIVTVATQNWVNNQSFVTTNTIQAITALKEFYDNLAIANGQSILLKGSADAAHYIKHFSDDTDGFGVSTGFAVKNYSTLENLFNVTSVGFGKFTQNVQAGGFLKTGSSNDFVLLGYGDHKPLSDFWTANNFNPDTKVGAWENATALGFSNGVPNNDNNPPYIYSNSNDSYTFLATQSWVNNNFTTAPFIAQNYALRSGSNATGSWINAAYALTNNPNIPGRIRNSAGDVYLNEATYGDVMGMINNFGTASGNPTDQWYHRIKMLHSNGAGYYTEIGVQMTGGNSMQYRRLENGKFGSDVNNGWIQVWDKENLTPSHMGLWDLAYNSTLADVSNFNDINGDWTRFYRQDGSSFDRLKMGMGIVDSRVQGNGLGGNGSPDLPNSGIAALNHKVLPLFHSTTQLGWSSSLIFKGWTDSYKAWKIMGPADNNNTEQDFYLSQTRSDNGQWMTERKIWTSKDFNQSDVNAWSNLTNAVILNQEFTHNTDYGIGIVDYTSGESGLYDMRNKTMVAGRYGEYNKYGSYYKGYEGLNYHCEKQLFGMGRPANDTDKLTVEGSVKAGGNFKSDNEDPNTLFIADGSLAFLNDEITREDDRMRLSHGMIEQQPGVQYYDSDNRMLVIRCVYGEQFTLGKCFRGQRILVINGSDSYGQGFNIESAGYSYKIPPYSSIQLFVWDEKTVYKYAENKMY</sequence>
<evidence type="ECO:0000313" key="2">
    <source>
        <dbReference type="Proteomes" id="UP000316916"/>
    </source>
</evidence>
<organism evidence="1 2">
    <name type="scientific">Chryseobacterium rhizoplanae</name>
    <dbReference type="NCBI Taxonomy" id="1609531"/>
    <lineage>
        <taxon>Bacteria</taxon>
        <taxon>Pseudomonadati</taxon>
        <taxon>Bacteroidota</taxon>
        <taxon>Flavobacteriia</taxon>
        <taxon>Flavobacteriales</taxon>
        <taxon>Weeksellaceae</taxon>
        <taxon>Chryseobacterium group</taxon>
        <taxon>Chryseobacterium</taxon>
    </lineage>
</organism>
<keyword evidence="2" id="KW-1185">Reference proteome</keyword>
<evidence type="ECO:0000313" key="1">
    <source>
        <dbReference type="EMBL" id="SMO69792.1"/>
    </source>
</evidence>
<dbReference type="Proteomes" id="UP000316916">
    <property type="component" value="Unassembled WGS sequence"/>
</dbReference>
<dbReference type="EMBL" id="FXTC01000005">
    <property type="protein sequence ID" value="SMO69792.1"/>
    <property type="molecule type" value="Genomic_DNA"/>
</dbReference>
<name>A0A521DDX0_9FLAO</name>
<gene>
    <name evidence="1" type="ORF">SAMN06265171_10510</name>
</gene>